<dbReference type="OrthoDB" id="7427936at2"/>
<dbReference type="KEGG" id="sbd:ATN00_08600"/>
<protein>
    <recommendedName>
        <fullName evidence="7">Outer membrane chaperone Skp</fullName>
    </recommendedName>
</protein>
<evidence type="ECO:0000256" key="4">
    <source>
        <dbReference type="SAM" id="SignalP"/>
    </source>
</evidence>
<sequence length="221" mass="22678">MKMIFKAAAIALAPVSVIALSTAPAVAQSKQGIAVVDIQRAVATSNAYTAARGQIQTTYKAQIDSFTARKNAIDADLKAKATALETAAKAAGGKSTPALQAQYEAYQKAGQDGQAELQRLGQPIGLANAYVEEQISAKLSDALKTAMSKAKVDLVLGPDATVSYQPSVDITQNVVTELNALVPSVGITPPAGWRPGGQQQGQAPAAAAPAPANPSQQPTSR</sequence>
<dbReference type="InterPro" id="IPR005632">
    <property type="entry name" value="Chaperone_Skp"/>
</dbReference>
<dbReference type="GO" id="GO:0051082">
    <property type="term" value="F:unfolded protein binding"/>
    <property type="evidence" value="ECO:0007669"/>
    <property type="project" value="InterPro"/>
</dbReference>
<dbReference type="PANTHER" id="PTHR35089:SF1">
    <property type="entry name" value="CHAPERONE PROTEIN SKP"/>
    <property type="match status" value="1"/>
</dbReference>
<accession>A0A0S3EY63</accession>
<name>A0A0S3EY63_9SPHN</name>
<evidence type="ECO:0000256" key="3">
    <source>
        <dbReference type="SAM" id="MobiDB-lite"/>
    </source>
</evidence>
<organism evidence="5 6">
    <name type="scientific">Sphingobium baderi</name>
    <dbReference type="NCBI Taxonomy" id="1332080"/>
    <lineage>
        <taxon>Bacteria</taxon>
        <taxon>Pseudomonadati</taxon>
        <taxon>Pseudomonadota</taxon>
        <taxon>Alphaproteobacteria</taxon>
        <taxon>Sphingomonadales</taxon>
        <taxon>Sphingomonadaceae</taxon>
        <taxon>Sphingobium</taxon>
    </lineage>
</organism>
<dbReference type="EMBL" id="CP013264">
    <property type="protein sequence ID" value="ALR20355.1"/>
    <property type="molecule type" value="Genomic_DNA"/>
</dbReference>
<proteinExistence type="inferred from homology"/>
<dbReference type="GO" id="GO:0050821">
    <property type="term" value="P:protein stabilization"/>
    <property type="evidence" value="ECO:0007669"/>
    <property type="project" value="TreeGrafter"/>
</dbReference>
<reference evidence="5 6" key="1">
    <citation type="submission" date="2015-11" db="EMBL/GenBank/DDBJ databases">
        <title>A Two-component Flavoprotein Monooxygenase System MeaXY Responsible for para-Hydroxylation of 2-Methyl-6-ethylaniline and 2,6-Diethylaniline in Sphingobium baderi DE-13.</title>
        <authorList>
            <person name="Cheng M."/>
            <person name="Meng Q."/>
            <person name="Yang Y."/>
            <person name="Chu C."/>
            <person name="Yan X."/>
            <person name="He J."/>
            <person name="Li S."/>
        </authorList>
    </citation>
    <scope>NUCLEOTIDE SEQUENCE [LARGE SCALE GENOMIC DNA]</scope>
    <source>
        <strain evidence="5 6">DE-13</strain>
    </source>
</reference>
<evidence type="ECO:0000313" key="6">
    <source>
        <dbReference type="Proteomes" id="UP000056968"/>
    </source>
</evidence>
<dbReference type="RefSeq" id="WP_062063942.1">
    <property type="nucleotide sequence ID" value="NZ_CP013264.1"/>
</dbReference>
<dbReference type="InterPro" id="IPR024930">
    <property type="entry name" value="Skp_dom_sf"/>
</dbReference>
<dbReference type="Pfam" id="PF03938">
    <property type="entry name" value="OmpH"/>
    <property type="match status" value="1"/>
</dbReference>
<evidence type="ECO:0000256" key="2">
    <source>
        <dbReference type="ARBA" id="ARBA00022729"/>
    </source>
</evidence>
<dbReference type="PANTHER" id="PTHR35089">
    <property type="entry name" value="CHAPERONE PROTEIN SKP"/>
    <property type="match status" value="1"/>
</dbReference>
<dbReference type="STRING" id="1332080.ATN00_08600"/>
<feature type="region of interest" description="Disordered" evidence="3">
    <location>
        <begin position="188"/>
        <end position="221"/>
    </location>
</feature>
<dbReference type="GO" id="GO:0005829">
    <property type="term" value="C:cytosol"/>
    <property type="evidence" value="ECO:0007669"/>
    <property type="project" value="TreeGrafter"/>
</dbReference>
<dbReference type="Gene3D" id="3.30.910.20">
    <property type="entry name" value="Skp domain"/>
    <property type="match status" value="1"/>
</dbReference>
<dbReference type="Proteomes" id="UP000056968">
    <property type="component" value="Chromosome"/>
</dbReference>
<evidence type="ECO:0000313" key="5">
    <source>
        <dbReference type="EMBL" id="ALR20355.1"/>
    </source>
</evidence>
<comment type="similarity">
    <text evidence="1">Belongs to the Skp family.</text>
</comment>
<evidence type="ECO:0008006" key="7">
    <source>
        <dbReference type="Google" id="ProtNLM"/>
    </source>
</evidence>
<feature type="chain" id="PRO_5006611806" description="Outer membrane chaperone Skp" evidence="4">
    <location>
        <begin position="28"/>
        <end position="221"/>
    </location>
</feature>
<dbReference type="AlphaFoldDB" id="A0A0S3EY63"/>
<feature type="compositionally biased region" description="Low complexity" evidence="3">
    <location>
        <begin position="200"/>
        <end position="221"/>
    </location>
</feature>
<keyword evidence="6" id="KW-1185">Reference proteome</keyword>
<keyword evidence="2 4" id="KW-0732">Signal</keyword>
<evidence type="ECO:0000256" key="1">
    <source>
        <dbReference type="ARBA" id="ARBA00009091"/>
    </source>
</evidence>
<dbReference type="SMART" id="SM00935">
    <property type="entry name" value="OmpH"/>
    <property type="match status" value="1"/>
</dbReference>
<dbReference type="SUPFAM" id="SSF111384">
    <property type="entry name" value="OmpH-like"/>
    <property type="match status" value="1"/>
</dbReference>
<feature type="signal peptide" evidence="4">
    <location>
        <begin position="1"/>
        <end position="27"/>
    </location>
</feature>
<gene>
    <name evidence="5" type="ORF">ATN00_08600</name>
</gene>